<evidence type="ECO:0000313" key="4">
    <source>
        <dbReference type="EMBL" id="GAI95074.1"/>
    </source>
</evidence>
<dbReference type="InterPro" id="IPR027417">
    <property type="entry name" value="P-loop_NTPase"/>
</dbReference>
<dbReference type="SUPFAM" id="SSF52540">
    <property type="entry name" value="P-loop containing nucleoside triphosphate hydrolases"/>
    <property type="match status" value="1"/>
</dbReference>
<evidence type="ECO:0000256" key="2">
    <source>
        <dbReference type="ARBA" id="ARBA00022840"/>
    </source>
</evidence>
<dbReference type="GO" id="GO:0016887">
    <property type="term" value="F:ATP hydrolysis activity"/>
    <property type="evidence" value="ECO:0007669"/>
    <property type="project" value="TreeGrafter"/>
</dbReference>
<dbReference type="PANTHER" id="PTHR23305:SF18">
    <property type="entry name" value="OBG-TYPE G DOMAIN-CONTAINING PROTEIN"/>
    <property type="match status" value="1"/>
</dbReference>
<keyword evidence="1" id="KW-0547">Nucleotide-binding</keyword>
<dbReference type="FunFam" id="3.10.20.30:FF:000001">
    <property type="entry name" value="Ribosome-binding ATPase YchF"/>
    <property type="match status" value="1"/>
</dbReference>
<dbReference type="AlphaFoldDB" id="X1URW9"/>
<dbReference type="Gene3D" id="3.40.50.300">
    <property type="entry name" value="P-loop containing nucleotide triphosphate hydrolases"/>
    <property type="match status" value="1"/>
</dbReference>
<comment type="caution">
    <text evidence="4">The sequence shown here is derived from an EMBL/GenBank/DDBJ whole genome shotgun (WGS) entry which is preliminary data.</text>
</comment>
<protein>
    <recommendedName>
        <fullName evidence="3">YchF C-terminal domain-containing protein</fullName>
    </recommendedName>
</protein>
<accession>X1URW9</accession>
<dbReference type="EMBL" id="BARW01016781">
    <property type="protein sequence ID" value="GAI95074.1"/>
    <property type="molecule type" value="Genomic_DNA"/>
</dbReference>
<gene>
    <name evidence="4" type="ORF">S12H4_29134</name>
</gene>
<reference evidence="4" key="1">
    <citation type="journal article" date="2014" name="Front. Microbiol.">
        <title>High frequency of phylogenetically diverse reductive dehalogenase-homologous genes in deep subseafloor sedimentary metagenomes.</title>
        <authorList>
            <person name="Kawai M."/>
            <person name="Futagami T."/>
            <person name="Toyoda A."/>
            <person name="Takaki Y."/>
            <person name="Nishi S."/>
            <person name="Hori S."/>
            <person name="Arai W."/>
            <person name="Tsubouchi T."/>
            <person name="Morono Y."/>
            <person name="Uchiyama I."/>
            <person name="Ito T."/>
            <person name="Fujiyama A."/>
            <person name="Inagaki F."/>
            <person name="Takami H."/>
        </authorList>
    </citation>
    <scope>NUCLEOTIDE SEQUENCE</scope>
    <source>
        <strain evidence="4">Expedition CK06-06</strain>
    </source>
</reference>
<dbReference type="Gene3D" id="1.10.150.300">
    <property type="entry name" value="TGS-like domain"/>
    <property type="match status" value="1"/>
</dbReference>
<dbReference type="SUPFAM" id="SSF81271">
    <property type="entry name" value="TGS-like"/>
    <property type="match status" value="1"/>
</dbReference>
<feature type="domain" description="YchF C-terminal" evidence="3">
    <location>
        <begin position="180"/>
        <end position="263"/>
    </location>
</feature>
<keyword evidence="2" id="KW-0067">ATP-binding</keyword>
<organism evidence="4">
    <name type="scientific">marine sediment metagenome</name>
    <dbReference type="NCBI Taxonomy" id="412755"/>
    <lineage>
        <taxon>unclassified sequences</taxon>
        <taxon>metagenomes</taxon>
        <taxon>ecological metagenomes</taxon>
    </lineage>
</organism>
<evidence type="ECO:0000259" key="3">
    <source>
        <dbReference type="Pfam" id="PF06071"/>
    </source>
</evidence>
<dbReference type="InterPro" id="IPR012675">
    <property type="entry name" value="Beta-grasp_dom_sf"/>
</dbReference>
<dbReference type="PANTHER" id="PTHR23305">
    <property type="entry name" value="OBG GTPASE FAMILY"/>
    <property type="match status" value="1"/>
</dbReference>
<dbReference type="GO" id="GO:0005524">
    <property type="term" value="F:ATP binding"/>
    <property type="evidence" value="ECO:0007669"/>
    <property type="project" value="UniProtKB-KW"/>
</dbReference>
<dbReference type="CDD" id="cd04867">
    <property type="entry name" value="TGS_YchF_OLA1"/>
    <property type="match status" value="1"/>
</dbReference>
<dbReference type="Pfam" id="PF06071">
    <property type="entry name" value="YchF-GTPase_C"/>
    <property type="match status" value="1"/>
</dbReference>
<feature type="non-terminal residue" evidence="4">
    <location>
        <position position="1"/>
    </location>
</feature>
<dbReference type="InterPro" id="IPR013029">
    <property type="entry name" value="YchF_C"/>
</dbReference>
<dbReference type="GO" id="GO:0005737">
    <property type="term" value="C:cytoplasm"/>
    <property type="evidence" value="ECO:0007669"/>
    <property type="project" value="TreeGrafter"/>
</dbReference>
<dbReference type="InterPro" id="IPR012676">
    <property type="entry name" value="TGS-like"/>
</dbReference>
<dbReference type="Gene3D" id="3.10.20.30">
    <property type="match status" value="1"/>
</dbReference>
<name>X1URW9_9ZZZZ</name>
<proteinExistence type="predicted"/>
<sequence>HVVRCFDDENVVHISAQPDPRNDIEIVNIELAMADLQQLERKIDRLTGQVKGDKKFIPILDMVRNLENHLERGKPVSQYPVQDNPAYEALVQDMRFLTSKPVIYAANVSEEDLSGDNVYVQAVRQVAAGDGAEVVKIAAQLEADMVGMDEEERMEYLSLAGADEGGLDQVIRKGYQLLGLISFFSMNENEVRAWTVRKGWKAPRAAGVIHTDFERGFIKAEVVPYETFEELGSWGATKESGELRIEGKDYVVKDGDVILFRFNV</sequence>
<dbReference type="InterPro" id="IPR023192">
    <property type="entry name" value="TGS-like_dom_sf"/>
</dbReference>
<evidence type="ECO:0000256" key="1">
    <source>
        <dbReference type="ARBA" id="ARBA00022741"/>
    </source>
</evidence>